<dbReference type="Pfam" id="PF00403">
    <property type="entry name" value="HMA"/>
    <property type="match status" value="1"/>
</dbReference>
<evidence type="ECO:0000256" key="1">
    <source>
        <dbReference type="ARBA" id="ARBA00022723"/>
    </source>
</evidence>
<dbReference type="CDD" id="cd00371">
    <property type="entry name" value="HMA"/>
    <property type="match status" value="1"/>
</dbReference>
<feature type="domain" description="HMA" evidence="2">
    <location>
        <begin position="1"/>
        <end position="62"/>
    </location>
</feature>
<dbReference type="AlphaFoldDB" id="A0A7L6AP58"/>
<dbReference type="Gene3D" id="3.30.70.100">
    <property type="match status" value="1"/>
</dbReference>
<dbReference type="PROSITE" id="PS01047">
    <property type="entry name" value="HMA_1"/>
    <property type="match status" value="1"/>
</dbReference>
<dbReference type="InterPro" id="IPR036163">
    <property type="entry name" value="HMA_dom_sf"/>
</dbReference>
<reference evidence="3" key="1">
    <citation type="submission" date="2020-06" db="EMBL/GenBank/DDBJ databases">
        <title>Analysis procedures for assessing recovery of high quality, complete, closed genomes from Nanopore long read metagenome sequencing.</title>
        <authorList>
            <person name="Bessarab I."/>
            <person name="Arumugam K."/>
            <person name="Haryono M."/>
            <person name="Liu X."/>
            <person name="Roy S."/>
            <person name="Zuniga-Montanez R.E."/>
            <person name="Qiu G."/>
            <person name="Drautz-Moses D.I."/>
            <person name="Law Y.Y."/>
            <person name="Wuertz S."/>
            <person name="Lauro F.M."/>
            <person name="Huson D.H."/>
            <person name="Williams R.B."/>
        </authorList>
    </citation>
    <scope>NUCLEOTIDE SEQUENCE [LARGE SCALE GENOMIC DNA]</scope>
    <source>
        <strain evidence="3">SSD2</strain>
    </source>
</reference>
<dbReference type="InterPro" id="IPR006121">
    <property type="entry name" value="HMA_dom"/>
</dbReference>
<keyword evidence="1" id="KW-0479">Metal-binding</keyword>
<evidence type="ECO:0000313" key="3">
    <source>
        <dbReference type="EMBL" id="QLQ30839.1"/>
    </source>
</evidence>
<gene>
    <name evidence="3" type="ORF">HZT40_03590</name>
</gene>
<dbReference type="Proteomes" id="UP000510621">
    <property type="component" value="Chromosome"/>
</dbReference>
<dbReference type="SUPFAM" id="SSF55008">
    <property type="entry name" value="HMA, heavy metal-associated domain"/>
    <property type="match status" value="1"/>
</dbReference>
<dbReference type="KEGG" id="this:HZT40_03590"/>
<organism evidence="3 4">
    <name type="scientific">Candidatus Thiothrix singaporensis</name>
    <dbReference type="NCBI Taxonomy" id="2799669"/>
    <lineage>
        <taxon>Bacteria</taxon>
        <taxon>Pseudomonadati</taxon>
        <taxon>Pseudomonadota</taxon>
        <taxon>Gammaproteobacteria</taxon>
        <taxon>Thiotrichales</taxon>
        <taxon>Thiotrichaceae</taxon>
        <taxon>Thiothrix</taxon>
    </lineage>
</organism>
<dbReference type="GO" id="GO:0046872">
    <property type="term" value="F:metal ion binding"/>
    <property type="evidence" value="ECO:0007669"/>
    <property type="project" value="UniProtKB-KW"/>
</dbReference>
<accession>A0A7L6AP58</accession>
<name>A0A7L6AP58_9GAMM</name>
<evidence type="ECO:0000259" key="2">
    <source>
        <dbReference type="PROSITE" id="PS50846"/>
    </source>
</evidence>
<dbReference type="InterPro" id="IPR017969">
    <property type="entry name" value="Heavy-metal-associated_CS"/>
</dbReference>
<protein>
    <submittedName>
        <fullName evidence="3">Heavy-metal-associated domain-containing protein</fullName>
    </submittedName>
</protein>
<sequence>MKFKVEKMMCGGCVNNVKTKLEALEGVTSAKVELESASAEVAGSVDAQTVIDTLSAAGYPTTLQED</sequence>
<evidence type="ECO:0000313" key="4">
    <source>
        <dbReference type="Proteomes" id="UP000510621"/>
    </source>
</evidence>
<dbReference type="EMBL" id="CP059265">
    <property type="protein sequence ID" value="QLQ30839.1"/>
    <property type="molecule type" value="Genomic_DNA"/>
</dbReference>
<proteinExistence type="predicted"/>
<keyword evidence="4" id="KW-1185">Reference proteome</keyword>
<dbReference type="PROSITE" id="PS50846">
    <property type="entry name" value="HMA_2"/>
    <property type="match status" value="1"/>
</dbReference>